<feature type="domain" description="HTH tetR-type" evidence="3">
    <location>
        <begin position="10"/>
        <end position="70"/>
    </location>
</feature>
<dbReference type="InterPro" id="IPR009057">
    <property type="entry name" value="Homeodomain-like_sf"/>
</dbReference>
<proteinExistence type="predicted"/>
<evidence type="ECO:0000256" key="1">
    <source>
        <dbReference type="ARBA" id="ARBA00023125"/>
    </source>
</evidence>
<dbReference type="InterPro" id="IPR001647">
    <property type="entry name" value="HTH_TetR"/>
</dbReference>
<reference evidence="4" key="1">
    <citation type="submission" date="2021-05" db="EMBL/GenBank/DDBJ databases">
        <title>Molecular characterization for Shewanella algae harboring chromosomal blaOXA-55-like strains isolated from clinical and environment sample.</title>
        <authorList>
            <person name="Ohama Y."/>
            <person name="Aoki K."/>
            <person name="Harada S."/>
            <person name="Moriya K."/>
            <person name="Ishii Y."/>
            <person name="Tateda K."/>
        </authorList>
    </citation>
    <scope>NUCLEOTIDE SEQUENCE</scope>
    <source>
        <strain evidence="4">JCM 11563</strain>
    </source>
</reference>
<protein>
    <submittedName>
        <fullName evidence="4">TetR family transcriptional regulator</fullName>
    </submittedName>
</protein>
<organism evidence="4 5">
    <name type="scientific">Shewanella sairae</name>
    <dbReference type="NCBI Taxonomy" id="190310"/>
    <lineage>
        <taxon>Bacteria</taxon>
        <taxon>Pseudomonadati</taxon>
        <taxon>Pseudomonadota</taxon>
        <taxon>Gammaproteobacteria</taxon>
        <taxon>Alteromonadales</taxon>
        <taxon>Shewanellaceae</taxon>
        <taxon>Shewanella</taxon>
    </lineage>
</organism>
<sequence length="263" mass="30013">MRCPGNNMDAIRCNQLLDVAEELIDNQGVVSFRFAQIAKGAGCSTNTLYKYFESKEDVLVCLFLRNTISSQIPLFIKENPDLSIHEHAVLSILFTFEAVKRSPIFNILRVVAINSMFWQLASSDKVEILKNRVNLFWSRIKRPLENAVARGELAATQLEIDDLSQALYFFLAGATSSFESKLMDEQYFTANDDVGYRHISRLMNHYQWREPITREMMQALSLRISAHLDKAQANCRNCRTCLSAGRQSDCNSELIENKNIINS</sequence>
<evidence type="ECO:0000313" key="4">
    <source>
        <dbReference type="EMBL" id="GIU40331.1"/>
    </source>
</evidence>
<comment type="caution">
    <text evidence="4">The sequence shown here is derived from an EMBL/GenBank/DDBJ whole genome shotgun (WGS) entry which is preliminary data.</text>
</comment>
<evidence type="ECO:0000256" key="2">
    <source>
        <dbReference type="PROSITE-ProRule" id="PRU00335"/>
    </source>
</evidence>
<feature type="DNA-binding region" description="H-T-H motif" evidence="2">
    <location>
        <begin position="33"/>
        <end position="52"/>
    </location>
</feature>
<accession>A0ABQ4NZ50</accession>
<dbReference type="Proteomes" id="UP000887104">
    <property type="component" value="Unassembled WGS sequence"/>
</dbReference>
<keyword evidence="1 2" id="KW-0238">DNA-binding</keyword>
<dbReference type="Gene3D" id="1.10.357.10">
    <property type="entry name" value="Tetracycline Repressor, domain 2"/>
    <property type="match status" value="1"/>
</dbReference>
<gene>
    <name evidence="4" type="ORF">TUM4438_01240</name>
</gene>
<dbReference type="EMBL" id="BPEY01000002">
    <property type="protein sequence ID" value="GIU40331.1"/>
    <property type="molecule type" value="Genomic_DNA"/>
</dbReference>
<dbReference type="PRINTS" id="PR00455">
    <property type="entry name" value="HTHTETR"/>
</dbReference>
<dbReference type="SUPFAM" id="SSF46689">
    <property type="entry name" value="Homeodomain-like"/>
    <property type="match status" value="1"/>
</dbReference>
<evidence type="ECO:0000313" key="5">
    <source>
        <dbReference type="Proteomes" id="UP000887104"/>
    </source>
</evidence>
<dbReference type="PROSITE" id="PS50977">
    <property type="entry name" value="HTH_TETR_2"/>
    <property type="match status" value="1"/>
</dbReference>
<evidence type="ECO:0000259" key="3">
    <source>
        <dbReference type="PROSITE" id="PS50977"/>
    </source>
</evidence>
<dbReference type="RefSeq" id="WP_220778357.1">
    <property type="nucleotide sequence ID" value="NZ_BPEY01000002.1"/>
</dbReference>
<name>A0ABQ4NZ50_9GAMM</name>
<dbReference type="Pfam" id="PF00440">
    <property type="entry name" value="TetR_N"/>
    <property type="match status" value="1"/>
</dbReference>
<keyword evidence="5" id="KW-1185">Reference proteome</keyword>